<dbReference type="InterPro" id="IPR042099">
    <property type="entry name" value="ANL_N_sf"/>
</dbReference>
<dbReference type="Gene3D" id="3.40.50.12780">
    <property type="entry name" value="N-terminal domain of ligase-like"/>
    <property type="match status" value="1"/>
</dbReference>
<evidence type="ECO:0008006" key="5">
    <source>
        <dbReference type="Google" id="ProtNLM"/>
    </source>
</evidence>
<dbReference type="PANTHER" id="PTHR43201">
    <property type="entry name" value="ACYL-COA SYNTHETASE"/>
    <property type="match status" value="1"/>
</dbReference>
<dbReference type="Gene3D" id="3.30.300.30">
    <property type="match status" value="1"/>
</dbReference>
<dbReference type="PANTHER" id="PTHR43201:SF8">
    <property type="entry name" value="ACYL-COA SYNTHETASE FAMILY MEMBER 3"/>
    <property type="match status" value="1"/>
</dbReference>
<comment type="caution">
    <text evidence="4">The sequence shown here is derived from an EMBL/GenBank/DDBJ whole genome shotgun (WGS) entry which is preliminary data.</text>
</comment>
<dbReference type="InterPro" id="IPR025110">
    <property type="entry name" value="AMP-bd_C"/>
</dbReference>
<name>A0A0F9SUN9_9ZZZZ</name>
<sequence>MFSDIVERVASATPEKPALVSGGDVVTYEELAGMTAHTFSYLRHTGVKAGDVVVLELTNPVDFLCAAMAALDVGCQVLPMPPKLNGPTMAQILFRCKPRLVMKQLHMDSYRGGKKSQSGTMLHLTSGSSGAQKIVVRPMENLMDEASGVAAHLNFVSEGTRVLAMMPLSHSFGCGVWRAVIYAGATLYAPLAQDLGARLVQLRAALYEGMDYMFGVPYLYKLLMRHWVGPSFPCGTRCFAGGEILREHVVREWYRATGTHLQQEYGLGEGGITTLAAPYSPHNSIGVPIPGVEIRIEDEVGGYGELVVYRKGAPSRYFFGESPETFQEDGGIRTGDLGFKADDGYYLKGRKKDIIIVAGMKVVPLEVERAIYTSFLAEDVVVLGMPDDLTGERVVAFVTPMYLNGEVIRQALRRVLESYKVPREVKVLIEMPRTQSGKVDRAALRSRL</sequence>
<feature type="domain" description="AMP-dependent synthetase/ligase" evidence="2">
    <location>
        <begin position="121"/>
        <end position="311"/>
    </location>
</feature>
<dbReference type="GO" id="GO:0006631">
    <property type="term" value="P:fatty acid metabolic process"/>
    <property type="evidence" value="ECO:0007669"/>
    <property type="project" value="TreeGrafter"/>
</dbReference>
<dbReference type="SUPFAM" id="SSF56801">
    <property type="entry name" value="Acetyl-CoA synthetase-like"/>
    <property type="match status" value="1"/>
</dbReference>
<feature type="domain" description="AMP-dependent synthetase/ligase" evidence="2">
    <location>
        <begin position="7"/>
        <end position="102"/>
    </location>
</feature>
<evidence type="ECO:0000256" key="1">
    <source>
        <dbReference type="ARBA" id="ARBA00006432"/>
    </source>
</evidence>
<comment type="similarity">
    <text evidence="1">Belongs to the ATP-dependent AMP-binding enzyme family.</text>
</comment>
<evidence type="ECO:0000259" key="2">
    <source>
        <dbReference type="Pfam" id="PF00501"/>
    </source>
</evidence>
<dbReference type="AlphaFoldDB" id="A0A0F9SUN9"/>
<organism evidence="4">
    <name type="scientific">marine sediment metagenome</name>
    <dbReference type="NCBI Taxonomy" id="412755"/>
    <lineage>
        <taxon>unclassified sequences</taxon>
        <taxon>metagenomes</taxon>
        <taxon>ecological metagenomes</taxon>
    </lineage>
</organism>
<accession>A0A0F9SUN9</accession>
<gene>
    <name evidence="4" type="ORF">LCGC14_0809710</name>
</gene>
<evidence type="ECO:0000259" key="3">
    <source>
        <dbReference type="Pfam" id="PF13193"/>
    </source>
</evidence>
<proteinExistence type="inferred from homology"/>
<dbReference type="Pfam" id="PF00501">
    <property type="entry name" value="AMP-binding"/>
    <property type="match status" value="2"/>
</dbReference>
<evidence type="ECO:0000313" key="4">
    <source>
        <dbReference type="EMBL" id="KKN32853.1"/>
    </source>
</evidence>
<reference evidence="4" key="1">
    <citation type="journal article" date="2015" name="Nature">
        <title>Complex archaea that bridge the gap between prokaryotes and eukaryotes.</title>
        <authorList>
            <person name="Spang A."/>
            <person name="Saw J.H."/>
            <person name="Jorgensen S.L."/>
            <person name="Zaremba-Niedzwiedzka K."/>
            <person name="Martijn J."/>
            <person name="Lind A.E."/>
            <person name="van Eijk R."/>
            <person name="Schleper C."/>
            <person name="Guy L."/>
            <person name="Ettema T.J."/>
        </authorList>
    </citation>
    <scope>NUCLEOTIDE SEQUENCE</scope>
</reference>
<dbReference type="GO" id="GO:0031956">
    <property type="term" value="F:medium-chain fatty acid-CoA ligase activity"/>
    <property type="evidence" value="ECO:0007669"/>
    <property type="project" value="TreeGrafter"/>
</dbReference>
<protein>
    <recommendedName>
        <fullName evidence="5">AMP-dependent synthetase/ligase domain-containing protein</fullName>
    </recommendedName>
</protein>
<dbReference type="InterPro" id="IPR000873">
    <property type="entry name" value="AMP-dep_synth/lig_dom"/>
</dbReference>
<feature type="domain" description="AMP-binding enzyme C-terminal" evidence="3">
    <location>
        <begin position="366"/>
        <end position="438"/>
    </location>
</feature>
<dbReference type="InterPro" id="IPR045851">
    <property type="entry name" value="AMP-bd_C_sf"/>
</dbReference>
<dbReference type="EMBL" id="LAZR01002225">
    <property type="protein sequence ID" value="KKN32853.1"/>
    <property type="molecule type" value="Genomic_DNA"/>
</dbReference>
<dbReference type="Pfam" id="PF13193">
    <property type="entry name" value="AMP-binding_C"/>
    <property type="match status" value="1"/>
</dbReference>